<name>A0A9D1T5H3_9FIRM</name>
<dbReference type="SUPFAM" id="SSF54364">
    <property type="entry name" value="Translation initiation factor IF3, N-terminal domain"/>
    <property type="match status" value="1"/>
</dbReference>
<evidence type="ECO:0000256" key="6">
    <source>
        <dbReference type="RuleBase" id="RU000646"/>
    </source>
</evidence>
<dbReference type="Proteomes" id="UP000823960">
    <property type="component" value="Unassembled WGS sequence"/>
</dbReference>
<proteinExistence type="inferred from homology"/>
<comment type="function">
    <text evidence="4 6">IF-3 binds to the 30S ribosomal subunit and shifts the equilibrium between 70S ribosomes and their 50S and 30S subunits in favor of the free subunits, thus enhancing the availability of 30S subunits on which protein synthesis initiation begins.</text>
</comment>
<comment type="similarity">
    <text evidence="1 4 6">Belongs to the IF-3 family.</text>
</comment>
<evidence type="ECO:0000313" key="10">
    <source>
        <dbReference type="Proteomes" id="UP000823960"/>
    </source>
</evidence>
<organism evidence="9 10">
    <name type="scientific">Candidatus Faeciplasma avium</name>
    <dbReference type="NCBI Taxonomy" id="2840798"/>
    <lineage>
        <taxon>Bacteria</taxon>
        <taxon>Bacillati</taxon>
        <taxon>Bacillota</taxon>
        <taxon>Clostridia</taxon>
        <taxon>Eubacteriales</taxon>
        <taxon>Oscillospiraceae</taxon>
        <taxon>Oscillospiraceae incertae sedis</taxon>
        <taxon>Candidatus Faeciplasma</taxon>
    </lineage>
</organism>
<dbReference type="PANTHER" id="PTHR10938:SF0">
    <property type="entry name" value="TRANSLATION INITIATION FACTOR IF-3, MITOCHONDRIAL"/>
    <property type="match status" value="1"/>
</dbReference>
<dbReference type="FunFam" id="3.10.20.80:FF:000001">
    <property type="entry name" value="Translation initiation factor IF-3"/>
    <property type="match status" value="1"/>
</dbReference>
<dbReference type="NCBIfam" id="TIGR00168">
    <property type="entry name" value="infC"/>
    <property type="match status" value="1"/>
</dbReference>
<dbReference type="Gene3D" id="3.10.20.80">
    <property type="entry name" value="Translation initiation factor 3 (IF-3), N-terminal domain"/>
    <property type="match status" value="1"/>
</dbReference>
<dbReference type="InterPro" id="IPR036788">
    <property type="entry name" value="T_IF-3_C_sf"/>
</dbReference>
<comment type="subunit">
    <text evidence="4 6">Monomer.</text>
</comment>
<dbReference type="InterPro" id="IPR019814">
    <property type="entry name" value="Translation_initiation_fac_3_N"/>
</dbReference>
<keyword evidence="3 4" id="KW-0648">Protein biosynthesis</keyword>
<dbReference type="GO" id="GO:0043022">
    <property type="term" value="F:ribosome binding"/>
    <property type="evidence" value="ECO:0007669"/>
    <property type="project" value="TreeGrafter"/>
</dbReference>
<evidence type="ECO:0000313" key="9">
    <source>
        <dbReference type="EMBL" id="HIV11443.1"/>
    </source>
</evidence>
<dbReference type="GO" id="GO:0016020">
    <property type="term" value="C:membrane"/>
    <property type="evidence" value="ECO:0007669"/>
    <property type="project" value="TreeGrafter"/>
</dbReference>
<dbReference type="Gene3D" id="3.30.110.10">
    <property type="entry name" value="Translation initiation factor 3 (IF-3), C-terminal domain"/>
    <property type="match status" value="1"/>
</dbReference>
<evidence type="ECO:0000256" key="3">
    <source>
        <dbReference type="ARBA" id="ARBA00022917"/>
    </source>
</evidence>
<protein>
    <recommendedName>
        <fullName evidence="4 5">Translation initiation factor IF-3</fullName>
    </recommendedName>
</protein>
<dbReference type="EMBL" id="DVOL01000103">
    <property type="protein sequence ID" value="HIV11443.1"/>
    <property type="molecule type" value="Genomic_DNA"/>
</dbReference>
<accession>A0A9D1T5H3</accession>
<dbReference type="InterPro" id="IPR019815">
    <property type="entry name" value="Translation_initiation_fac_3_C"/>
</dbReference>
<evidence type="ECO:0000259" key="7">
    <source>
        <dbReference type="Pfam" id="PF00707"/>
    </source>
</evidence>
<dbReference type="GO" id="GO:0005829">
    <property type="term" value="C:cytosol"/>
    <property type="evidence" value="ECO:0007669"/>
    <property type="project" value="TreeGrafter"/>
</dbReference>
<evidence type="ECO:0000256" key="1">
    <source>
        <dbReference type="ARBA" id="ARBA00005439"/>
    </source>
</evidence>
<feature type="domain" description="Translation initiation factor 3 C-terminal" evidence="7">
    <location>
        <begin position="84"/>
        <end position="171"/>
    </location>
</feature>
<evidence type="ECO:0000259" key="8">
    <source>
        <dbReference type="Pfam" id="PF05198"/>
    </source>
</evidence>
<dbReference type="PANTHER" id="PTHR10938">
    <property type="entry name" value="TRANSLATION INITIATION FACTOR IF-3"/>
    <property type="match status" value="1"/>
</dbReference>
<evidence type="ECO:0000256" key="2">
    <source>
        <dbReference type="ARBA" id="ARBA00022540"/>
    </source>
</evidence>
<dbReference type="PROSITE" id="PS00938">
    <property type="entry name" value="IF3"/>
    <property type="match status" value="1"/>
</dbReference>
<dbReference type="GO" id="GO:0003743">
    <property type="term" value="F:translation initiation factor activity"/>
    <property type="evidence" value="ECO:0007669"/>
    <property type="project" value="UniProtKB-UniRule"/>
</dbReference>
<dbReference type="SUPFAM" id="SSF55200">
    <property type="entry name" value="Translation initiation factor IF3, C-terminal domain"/>
    <property type="match status" value="1"/>
</dbReference>
<dbReference type="HAMAP" id="MF_00080">
    <property type="entry name" value="IF_3"/>
    <property type="match status" value="1"/>
</dbReference>
<dbReference type="Pfam" id="PF00707">
    <property type="entry name" value="IF3_C"/>
    <property type="match status" value="1"/>
</dbReference>
<comment type="subcellular location">
    <subcellularLocation>
        <location evidence="4 6">Cytoplasm</location>
    </subcellularLocation>
</comment>
<gene>
    <name evidence="4" type="primary">infC</name>
    <name evidence="9" type="ORF">IAD28_07110</name>
</gene>
<comment type="caution">
    <text evidence="9">The sequence shown here is derived from an EMBL/GenBank/DDBJ whole genome shotgun (WGS) entry which is preliminary data.</text>
</comment>
<dbReference type="AlphaFoldDB" id="A0A9D1T5H3"/>
<sequence length="176" mass="19822">MSSVVHQINEEIRDAQIRVIDSDGSQLGIISSKEALSIAISKDLDLVKIAPTANPPVCKIMDYGKYCFEQSKREKEARKNQKIVEIKEVRMTSKIDSGDFNTKANQAIRFLKDGNKVKVSIRLQFRKGVALHQELSNKLLDEFKQAISEYGVFDKPSKIEGRNIVLMVSPKPSNTK</sequence>
<keyword evidence="4" id="KW-0963">Cytoplasm</keyword>
<dbReference type="InterPro" id="IPR036787">
    <property type="entry name" value="T_IF-3_N_sf"/>
</dbReference>
<reference evidence="9" key="1">
    <citation type="submission" date="2020-10" db="EMBL/GenBank/DDBJ databases">
        <authorList>
            <person name="Gilroy R."/>
        </authorList>
    </citation>
    <scope>NUCLEOTIDE SEQUENCE</scope>
    <source>
        <strain evidence="9">1370</strain>
    </source>
</reference>
<dbReference type="InterPro" id="IPR019813">
    <property type="entry name" value="Translation_initiation_fac3_CS"/>
</dbReference>
<keyword evidence="2 4" id="KW-0396">Initiation factor</keyword>
<feature type="domain" description="Translation initiation factor 3 N-terminal" evidence="8">
    <location>
        <begin position="8"/>
        <end position="77"/>
    </location>
</feature>
<dbReference type="InterPro" id="IPR001288">
    <property type="entry name" value="Translation_initiation_fac_3"/>
</dbReference>
<evidence type="ECO:0000256" key="4">
    <source>
        <dbReference type="HAMAP-Rule" id="MF_00080"/>
    </source>
</evidence>
<dbReference type="GO" id="GO:0032790">
    <property type="term" value="P:ribosome disassembly"/>
    <property type="evidence" value="ECO:0007669"/>
    <property type="project" value="TreeGrafter"/>
</dbReference>
<evidence type="ECO:0000256" key="5">
    <source>
        <dbReference type="NCBIfam" id="TIGR00168"/>
    </source>
</evidence>
<dbReference type="Pfam" id="PF05198">
    <property type="entry name" value="IF3_N"/>
    <property type="match status" value="1"/>
</dbReference>
<reference evidence="9" key="2">
    <citation type="journal article" date="2021" name="PeerJ">
        <title>Extensive microbial diversity within the chicken gut microbiome revealed by metagenomics and culture.</title>
        <authorList>
            <person name="Gilroy R."/>
            <person name="Ravi A."/>
            <person name="Getino M."/>
            <person name="Pursley I."/>
            <person name="Horton D.L."/>
            <person name="Alikhan N.F."/>
            <person name="Baker D."/>
            <person name="Gharbi K."/>
            <person name="Hall N."/>
            <person name="Watson M."/>
            <person name="Adriaenssens E.M."/>
            <person name="Foster-Nyarko E."/>
            <person name="Jarju S."/>
            <person name="Secka A."/>
            <person name="Antonio M."/>
            <person name="Oren A."/>
            <person name="Chaudhuri R.R."/>
            <person name="La Ragione R."/>
            <person name="Hildebrand F."/>
            <person name="Pallen M.J."/>
        </authorList>
    </citation>
    <scope>NUCLEOTIDE SEQUENCE</scope>
    <source>
        <strain evidence="9">1370</strain>
    </source>
</reference>